<dbReference type="GO" id="GO:0010181">
    <property type="term" value="F:FMN binding"/>
    <property type="evidence" value="ECO:0007669"/>
    <property type="project" value="InterPro"/>
</dbReference>
<comment type="caution">
    <text evidence="6">The sequence shown here is derived from an EMBL/GenBank/DDBJ whole genome shotgun (WGS) entry which is preliminary data.</text>
</comment>
<dbReference type="CDD" id="cd04733">
    <property type="entry name" value="OYE_like_2_FMN"/>
    <property type="match status" value="1"/>
</dbReference>
<dbReference type="GO" id="GO:0016491">
    <property type="term" value="F:oxidoreductase activity"/>
    <property type="evidence" value="ECO:0007669"/>
    <property type="project" value="UniProtKB-KW"/>
</dbReference>
<keyword evidence="3" id="KW-0288">FMN</keyword>
<evidence type="ECO:0000256" key="1">
    <source>
        <dbReference type="ARBA" id="ARBA00005979"/>
    </source>
</evidence>
<protein>
    <recommendedName>
        <fullName evidence="5">NADH:flavin oxidoreductase/NADH oxidase N-terminal domain-containing protein</fullName>
    </recommendedName>
</protein>
<proteinExistence type="inferred from homology"/>
<reference evidence="6 7" key="1">
    <citation type="submission" date="2018-06" db="EMBL/GenBank/DDBJ databases">
        <title>Complete Genomes of Monosporascus.</title>
        <authorList>
            <person name="Robinson A.J."/>
            <person name="Natvig D.O."/>
        </authorList>
    </citation>
    <scope>NUCLEOTIDE SEQUENCE [LARGE SCALE GENOMIC DNA]</scope>
    <source>
        <strain evidence="6 7">CBS 110550</strain>
    </source>
</reference>
<dbReference type="InterPro" id="IPR051799">
    <property type="entry name" value="NADH_flavin_oxidoreductase"/>
</dbReference>
<organism evidence="6 7">
    <name type="scientific">Monosporascus ibericus</name>
    <dbReference type="NCBI Taxonomy" id="155417"/>
    <lineage>
        <taxon>Eukaryota</taxon>
        <taxon>Fungi</taxon>
        <taxon>Dikarya</taxon>
        <taxon>Ascomycota</taxon>
        <taxon>Pezizomycotina</taxon>
        <taxon>Sordariomycetes</taxon>
        <taxon>Xylariomycetidae</taxon>
        <taxon>Xylariales</taxon>
        <taxon>Xylariales incertae sedis</taxon>
        <taxon>Monosporascus</taxon>
    </lineage>
</organism>
<keyword evidence="4" id="KW-0560">Oxidoreductase</keyword>
<evidence type="ECO:0000313" key="6">
    <source>
        <dbReference type="EMBL" id="RYP11233.1"/>
    </source>
</evidence>
<name>A0A4Q4TZY6_9PEZI</name>
<accession>A0A4Q4TZY6</accession>
<evidence type="ECO:0000256" key="2">
    <source>
        <dbReference type="ARBA" id="ARBA00022630"/>
    </source>
</evidence>
<dbReference type="Pfam" id="PF00724">
    <property type="entry name" value="Oxidored_FMN"/>
    <property type="match status" value="1"/>
</dbReference>
<gene>
    <name evidence="6" type="ORF">DL764_000189</name>
</gene>
<keyword evidence="2" id="KW-0285">Flavoprotein</keyword>
<evidence type="ECO:0000256" key="4">
    <source>
        <dbReference type="ARBA" id="ARBA00023002"/>
    </source>
</evidence>
<evidence type="ECO:0000259" key="5">
    <source>
        <dbReference type="Pfam" id="PF00724"/>
    </source>
</evidence>
<comment type="similarity">
    <text evidence="1">Belongs to the NADH:flavin oxidoreductase/NADH oxidase family.</text>
</comment>
<dbReference type="Proteomes" id="UP000293360">
    <property type="component" value="Unassembled WGS sequence"/>
</dbReference>
<keyword evidence="7" id="KW-1185">Reference proteome</keyword>
<dbReference type="InterPro" id="IPR013785">
    <property type="entry name" value="Aldolase_TIM"/>
</dbReference>
<dbReference type="EMBL" id="QJNU01000004">
    <property type="protein sequence ID" value="RYP11233.1"/>
    <property type="molecule type" value="Genomic_DNA"/>
</dbReference>
<dbReference type="Gene3D" id="3.20.20.70">
    <property type="entry name" value="Aldolase class I"/>
    <property type="match status" value="1"/>
</dbReference>
<dbReference type="InterPro" id="IPR001155">
    <property type="entry name" value="OxRdtase_FMN_N"/>
</dbReference>
<sequence length="454" mass="49830">MTVRRHTGAKPTDPTPLGEPLHFAFSSKTAPNRFLNAAMTERLSSWHPSDLSKRGVPSKELINVYRRWGEGGYGVILSGNVMIAPDQLEAPGNPIIPRDAPIEEGDERFQRFREMATAAKANGSLMYLQLSHPGRQVTENIQPNPISASDVQLEGNIMGMTFAKPRAMEKADIDAVIDSFAHAAQYAHRAGYDGVQLHGAHGYLLAQFLSPTTNKRTDEYGGASVLNRGRLIFEIASEIRRRVADETFSLGIKLNSVEFQDAGFTPEDCRDLCAELETHGFDFVELSGGTYQSLAFTHRRESSRKREAFFLDFADMIVPGLKKTKTYVTGGLRTVGAMVEALKTVDGIGLGRPVCNEFDFPRKVLEDKAQGAVATLLDEDDFGATNMAAGTQMRLVGQGKQPLDLTREDHVRAFQSSMGAWAQKMAADKDGWVYGFVDIEGIKLEPYGTAYGAA</sequence>
<feature type="domain" description="NADH:flavin oxidoreductase/NADH oxidase N-terminal" evidence="5">
    <location>
        <begin position="20"/>
        <end position="364"/>
    </location>
</feature>
<dbReference type="PANTHER" id="PTHR43656:SF5">
    <property type="entry name" value="NADH:FLAVIN OXIDOREDUCTASE_NADH OXIDASE N-TERMINAL DOMAIN-CONTAINING PROTEIN"/>
    <property type="match status" value="1"/>
</dbReference>
<dbReference type="SUPFAM" id="SSF51395">
    <property type="entry name" value="FMN-linked oxidoreductases"/>
    <property type="match status" value="1"/>
</dbReference>
<evidence type="ECO:0000256" key="3">
    <source>
        <dbReference type="ARBA" id="ARBA00022643"/>
    </source>
</evidence>
<evidence type="ECO:0000313" key="7">
    <source>
        <dbReference type="Proteomes" id="UP000293360"/>
    </source>
</evidence>
<dbReference type="OrthoDB" id="1663137at2759"/>
<dbReference type="STRING" id="155417.A0A4Q4TZY6"/>
<dbReference type="PANTHER" id="PTHR43656">
    <property type="entry name" value="BINDING OXIDOREDUCTASE, PUTATIVE (AFU_ORTHOLOGUE AFUA_2G08260)-RELATED"/>
    <property type="match status" value="1"/>
</dbReference>
<dbReference type="AlphaFoldDB" id="A0A4Q4TZY6"/>